<protein>
    <submittedName>
        <fullName evidence="1">Uncharacterized protein</fullName>
    </submittedName>
</protein>
<sequence>MTIEQAVLENLRELPADKQQEVLDFIQFIKHKLPTKKCRIPPSSIAGKGKKLGDIVSPIVLISKDNPWQSLIDSLDQFSDDFMNTRDQLSIDKREEF</sequence>
<keyword evidence="2" id="KW-1185">Reference proteome</keyword>
<reference evidence="2" key="1">
    <citation type="submission" date="2019-02" db="EMBL/GenBank/DDBJ databases">
        <title>Draft genome sequence of Sphaerospermopsis reniformis NIES-1949.</title>
        <authorList>
            <person name="Yamaguchi H."/>
            <person name="Suzuki S."/>
            <person name="Kawachi M."/>
        </authorList>
    </citation>
    <scope>NUCLEOTIDE SEQUENCE [LARGE SCALE GENOMIC DNA]</scope>
    <source>
        <strain evidence="2">NIES-1949</strain>
    </source>
</reference>
<organism evidence="1 2">
    <name type="scientific">Sphaerospermopsis reniformis</name>
    <dbReference type="NCBI Taxonomy" id="531300"/>
    <lineage>
        <taxon>Bacteria</taxon>
        <taxon>Bacillati</taxon>
        <taxon>Cyanobacteriota</taxon>
        <taxon>Cyanophyceae</taxon>
        <taxon>Nostocales</taxon>
        <taxon>Aphanizomenonaceae</taxon>
        <taxon>Sphaerospermopsis</taxon>
    </lineage>
</organism>
<name>A0A480A3C7_9CYAN</name>
<gene>
    <name evidence="1" type="primary">vapB</name>
    <name evidence="1" type="ORF">SR1949_17900</name>
</gene>
<accession>A0A480A3C7</accession>
<dbReference type="AlphaFoldDB" id="A0A480A3C7"/>
<evidence type="ECO:0000313" key="2">
    <source>
        <dbReference type="Proteomes" id="UP000300142"/>
    </source>
</evidence>
<dbReference type="EMBL" id="BJCE01000046">
    <property type="protein sequence ID" value="GCL36684.1"/>
    <property type="molecule type" value="Genomic_DNA"/>
</dbReference>
<comment type="caution">
    <text evidence="1">The sequence shown here is derived from an EMBL/GenBank/DDBJ whole genome shotgun (WGS) entry which is preliminary data.</text>
</comment>
<dbReference type="Proteomes" id="UP000300142">
    <property type="component" value="Unassembled WGS sequence"/>
</dbReference>
<evidence type="ECO:0000313" key="1">
    <source>
        <dbReference type="EMBL" id="GCL36684.1"/>
    </source>
</evidence>
<proteinExistence type="predicted"/>
<dbReference type="RefSeq" id="WP_137667128.1">
    <property type="nucleotide sequence ID" value="NZ_BJCE01000046.1"/>
</dbReference>